<dbReference type="GO" id="GO:0016020">
    <property type="term" value="C:membrane"/>
    <property type="evidence" value="ECO:0007669"/>
    <property type="project" value="InterPro"/>
</dbReference>
<dbReference type="Proteomes" id="UP000242881">
    <property type="component" value="Unassembled WGS sequence"/>
</dbReference>
<proteinExistence type="predicted"/>
<protein>
    <submittedName>
        <fullName evidence="2">PTS mannose transporter subunit IID</fullName>
    </submittedName>
</protein>
<reference evidence="2 3" key="1">
    <citation type="submission" date="2018-01" db="EMBL/GenBank/DDBJ databases">
        <title>Metagenomic assembled genomes from two thermal pools in the Uzon Caldera, Kamchatka, Russia.</title>
        <authorList>
            <person name="Wilkins L."/>
            <person name="Ettinger C."/>
        </authorList>
    </citation>
    <scope>NUCLEOTIDE SEQUENCE [LARGE SCALE GENOMIC DNA]</scope>
    <source>
        <strain evidence="2">ZAV-05</strain>
    </source>
</reference>
<feature type="transmembrane region" description="Helical" evidence="1">
    <location>
        <begin position="169"/>
        <end position="186"/>
    </location>
</feature>
<keyword evidence="1" id="KW-1133">Transmembrane helix</keyword>
<name>A0A2J6WG75_9BACT</name>
<gene>
    <name evidence="2" type="ORF">C0187_07355</name>
</gene>
<dbReference type="AlphaFoldDB" id="A0A2J6WG75"/>
<feature type="transmembrane region" description="Helical" evidence="1">
    <location>
        <begin position="192"/>
        <end position="211"/>
    </location>
</feature>
<dbReference type="Pfam" id="PF03613">
    <property type="entry name" value="EIID-AGA"/>
    <property type="match status" value="1"/>
</dbReference>
<dbReference type="PROSITE" id="PS51108">
    <property type="entry name" value="PTS_EIID"/>
    <property type="match status" value="1"/>
</dbReference>
<comment type="caution">
    <text evidence="2">The sequence shown here is derived from an EMBL/GenBank/DDBJ whole genome shotgun (WGS) entry which is preliminary data.</text>
</comment>
<keyword evidence="1" id="KW-0472">Membrane</keyword>
<dbReference type="EMBL" id="PNIN01000077">
    <property type="protein sequence ID" value="PMP69312.1"/>
    <property type="molecule type" value="Genomic_DNA"/>
</dbReference>
<dbReference type="GO" id="GO:0009401">
    <property type="term" value="P:phosphoenolpyruvate-dependent sugar phosphotransferase system"/>
    <property type="evidence" value="ECO:0007669"/>
    <property type="project" value="InterPro"/>
</dbReference>
<sequence>MANRLNRFFLLLRSLFYTGNFNIENMQGTGFRWLVDYVGKKGHYEISDELLKKEGEYFNTHPFFITFILGVWFKELNTEEGPDYWKKVYSSAFAAVGDSFFWHSFKVFCFLIMAIIGIYSPVVGLIMYLLIYNGFHFYLLFAGFKIGYKYGKNLITWFNLFRVNQWGQIFDAVSVFLLGLLLSFLIKSSGIVTYWHYFLGASLLLLGLFFAKTLNVVLAFMFAIFGFGVLLLLRGL</sequence>
<evidence type="ECO:0000256" key="1">
    <source>
        <dbReference type="SAM" id="Phobius"/>
    </source>
</evidence>
<organism evidence="2 3">
    <name type="scientific">Calditerrivibrio nitroreducens</name>
    <dbReference type="NCBI Taxonomy" id="477976"/>
    <lineage>
        <taxon>Bacteria</taxon>
        <taxon>Pseudomonadati</taxon>
        <taxon>Deferribacterota</taxon>
        <taxon>Deferribacteres</taxon>
        <taxon>Deferribacterales</taxon>
        <taxon>Calditerrivibrionaceae</taxon>
    </lineage>
</organism>
<accession>A0A2J6WG75</accession>
<dbReference type="InterPro" id="IPR004704">
    <property type="entry name" value="PTS_IID_man"/>
</dbReference>
<keyword evidence="1" id="KW-0812">Transmembrane</keyword>
<evidence type="ECO:0000313" key="2">
    <source>
        <dbReference type="EMBL" id="PMP69312.1"/>
    </source>
</evidence>
<evidence type="ECO:0000313" key="3">
    <source>
        <dbReference type="Proteomes" id="UP000242881"/>
    </source>
</evidence>
<dbReference type="RefSeq" id="WP_424606209.1">
    <property type="nucleotide sequence ID" value="NZ_JBNAVA010000013.1"/>
</dbReference>
<feature type="transmembrane region" description="Helical" evidence="1">
    <location>
        <begin position="216"/>
        <end position="233"/>
    </location>
</feature>